<evidence type="ECO:0000313" key="1">
    <source>
        <dbReference type="EMBL" id="KAJ8128330.1"/>
    </source>
</evidence>
<reference evidence="1" key="1">
    <citation type="submission" date="2022-12" db="EMBL/GenBank/DDBJ databases">
        <title>Genome Sequence of Lasiodiplodia mahajangana.</title>
        <authorList>
            <person name="Buettner E."/>
        </authorList>
    </citation>
    <scope>NUCLEOTIDE SEQUENCE</scope>
    <source>
        <strain evidence="1">VT137</strain>
    </source>
</reference>
<name>A0ACC2JLF1_9PEZI</name>
<accession>A0ACC2JLF1</accession>
<comment type="caution">
    <text evidence="1">The sequence shown here is derived from an EMBL/GenBank/DDBJ whole genome shotgun (WGS) entry which is preliminary data.</text>
</comment>
<proteinExistence type="predicted"/>
<protein>
    <submittedName>
        <fullName evidence="1">Uncharacterized protein</fullName>
    </submittedName>
</protein>
<evidence type="ECO:0000313" key="2">
    <source>
        <dbReference type="Proteomes" id="UP001153332"/>
    </source>
</evidence>
<sequence>MATTEVSATRLYLGNLPKGATKQDVENHFATHGTGKITEIKLMNGFGFIEYEDAMDARDVVPVLAPIPGWVPRAGRETLRCYPVGLCTGCLDWFESTHIAGSASGHKYFGLLRKSLATPWTSTYMDSGFRTLKILLERRALTLSTQRQAVMAMAEVLLNLKTAVDLKTAVEKLDNRDFKGQRVTCVADVCLQSLVKDDYY</sequence>
<organism evidence="1 2">
    <name type="scientific">Lasiodiplodia mahajangana</name>
    <dbReference type="NCBI Taxonomy" id="1108764"/>
    <lineage>
        <taxon>Eukaryota</taxon>
        <taxon>Fungi</taxon>
        <taxon>Dikarya</taxon>
        <taxon>Ascomycota</taxon>
        <taxon>Pezizomycotina</taxon>
        <taxon>Dothideomycetes</taxon>
        <taxon>Dothideomycetes incertae sedis</taxon>
        <taxon>Botryosphaeriales</taxon>
        <taxon>Botryosphaeriaceae</taxon>
        <taxon>Lasiodiplodia</taxon>
    </lineage>
</organism>
<dbReference type="EMBL" id="JAPUUL010001105">
    <property type="protein sequence ID" value="KAJ8128330.1"/>
    <property type="molecule type" value="Genomic_DNA"/>
</dbReference>
<keyword evidence="2" id="KW-1185">Reference proteome</keyword>
<gene>
    <name evidence="1" type="ORF">O1611_g5304</name>
</gene>
<dbReference type="Proteomes" id="UP001153332">
    <property type="component" value="Unassembled WGS sequence"/>
</dbReference>